<dbReference type="EMBL" id="BAABIC010000003">
    <property type="protein sequence ID" value="GAA4679638.1"/>
    <property type="molecule type" value="Genomic_DNA"/>
</dbReference>
<keyword evidence="2" id="KW-1185">Reference proteome</keyword>
<accession>A0ABP8W3V6</accession>
<name>A0ABP8W3V6_9PSEU</name>
<protein>
    <recommendedName>
        <fullName evidence="3">SalK</fullName>
    </recommendedName>
</protein>
<proteinExistence type="predicted"/>
<dbReference type="RefSeq" id="WP_345378777.1">
    <property type="nucleotide sequence ID" value="NZ_BAABIC010000003.1"/>
</dbReference>
<dbReference type="NCBIfam" id="NF047719">
    <property type="entry name" value="SCO6745_fam_HTH"/>
    <property type="match status" value="1"/>
</dbReference>
<dbReference type="InterPro" id="IPR054058">
    <property type="entry name" value="HTH_67"/>
</dbReference>
<comment type="caution">
    <text evidence="1">The sequence shown here is derived from an EMBL/GenBank/DDBJ whole genome shotgun (WGS) entry which is preliminary data.</text>
</comment>
<reference evidence="2" key="1">
    <citation type="journal article" date="2019" name="Int. J. Syst. Evol. Microbiol.">
        <title>The Global Catalogue of Microorganisms (GCM) 10K type strain sequencing project: providing services to taxonomists for standard genome sequencing and annotation.</title>
        <authorList>
            <consortium name="The Broad Institute Genomics Platform"/>
            <consortium name="The Broad Institute Genome Sequencing Center for Infectious Disease"/>
            <person name="Wu L."/>
            <person name="Ma J."/>
        </authorList>
    </citation>
    <scope>NUCLEOTIDE SEQUENCE [LARGE SCALE GENOMIC DNA]</scope>
    <source>
        <strain evidence="2">JCM 18055</strain>
    </source>
</reference>
<organism evidence="1 2">
    <name type="scientific">Pseudonocardia yuanmonensis</name>
    <dbReference type="NCBI Taxonomy" id="1095914"/>
    <lineage>
        <taxon>Bacteria</taxon>
        <taxon>Bacillati</taxon>
        <taxon>Actinomycetota</taxon>
        <taxon>Actinomycetes</taxon>
        <taxon>Pseudonocardiales</taxon>
        <taxon>Pseudonocardiaceae</taxon>
        <taxon>Pseudonocardia</taxon>
    </lineage>
</organism>
<evidence type="ECO:0008006" key="3">
    <source>
        <dbReference type="Google" id="ProtNLM"/>
    </source>
</evidence>
<evidence type="ECO:0000313" key="2">
    <source>
        <dbReference type="Proteomes" id="UP001500325"/>
    </source>
</evidence>
<dbReference type="Proteomes" id="UP001500325">
    <property type="component" value="Unassembled WGS sequence"/>
</dbReference>
<dbReference type="Pfam" id="PF21863">
    <property type="entry name" value="HTH_67"/>
    <property type="match status" value="1"/>
</dbReference>
<sequence>MSTTTVVPAPLVRGIWQVLEPVHAVLYYAPEVAAEAAALGYDTATRWPSYFPLRAAPLGRPGPEVVTSAFYSFSPSMVAEHVRDAWTTASPDDVLAARLRGVGAGLRVLLGPLVDAPDTKEAAELAWHAAEAAVTAGRPLAAGNTGLDVPDEPLLRLWHSATILREHRGDGHVIALLDAELDPCEALVSFAAVGAAPRTTFASRGWTDDEWAAAADRLRTRGLLDDDGSATEAGRDLRQRVEARTDALAAQPYAAVGMPEVARLPQLVGPLTATIARSGLLPAVSTLGIRRPE</sequence>
<evidence type="ECO:0000313" key="1">
    <source>
        <dbReference type="EMBL" id="GAA4679638.1"/>
    </source>
</evidence>
<gene>
    <name evidence="1" type="ORF">GCM10023215_11010</name>
</gene>